<reference evidence="2" key="1">
    <citation type="submission" date="2019-08" db="EMBL/GenBank/DDBJ databases">
        <authorList>
            <person name="Kucharzyk K."/>
            <person name="Murdoch R.W."/>
            <person name="Higgins S."/>
            <person name="Loffler F."/>
        </authorList>
    </citation>
    <scope>NUCLEOTIDE SEQUENCE</scope>
</reference>
<protein>
    <recommendedName>
        <fullName evidence="1">Uroporphyrinogen decarboxylase (URO-D) domain-containing protein</fullName>
    </recommendedName>
</protein>
<organism evidence="2">
    <name type="scientific">bioreactor metagenome</name>
    <dbReference type="NCBI Taxonomy" id="1076179"/>
    <lineage>
        <taxon>unclassified sequences</taxon>
        <taxon>metagenomes</taxon>
        <taxon>ecological metagenomes</taxon>
    </lineage>
</organism>
<dbReference type="GO" id="GO:0006779">
    <property type="term" value="P:porphyrin-containing compound biosynthetic process"/>
    <property type="evidence" value="ECO:0007669"/>
    <property type="project" value="InterPro"/>
</dbReference>
<gene>
    <name evidence="2" type="ORF">SDC9_88755</name>
</gene>
<dbReference type="GO" id="GO:0004853">
    <property type="term" value="F:uroporphyrinogen decarboxylase activity"/>
    <property type="evidence" value="ECO:0007669"/>
    <property type="project" value="InterPro"/>
</dbReference>
<proteinExistence type="predicted"/>
<accession>A0A644ZTX1</accession>
<evidence type="ECO:0000259" key="1">
    <source>
        <dbReference type="Pfam" id="PF01208"/>
    </source>
</evidence>
<dbReference type="Pfam" id="PF01208">
    <property type="entry name" value="URO-D"/>
    <property type="match status" value="1"/>
</dbReference>
<feature type="domain" description="Uroporphyrinogen decarboxylase (URO-D)" evidence="1">
    <location>
        <begin position="159"/>
        <end position="324"/>
    </location>
</feature>
<dbReference type="InterPro" id="IPR000257">
    <property type="entry name" value="Uroporphyrinogen_deCOase"/>
</dbReference>
<comment type="caution">
    <text evidence="2">The sequence shown here is derived from an EMBL/GenBank/DDBJ whole genome shotgun (WGS) entry which is preliminary data.</text>
</comment>
<dbReference type="SUPFAM" id="SSF51726">
    <property type="entry name" value="UROD/MetE-like"/>
    <property type="match status" value="1"/>
</dbReference>
<dbReference type="EMBL" id="VSSQ01009598">
    <property type="protein sequence ID" value="MPM42093.1"/>
    <property type="molecule type" value="Genomic_DNA"/>
</dbReference>
<dbReference type="AlphaFoldDB" id="A0A644ZTX1"/>
<name>A0A644ZTX1_9ZZZZ</name>
<evidence type="ECO:0000313" key="2">
    <source>
        <dbReference type="EMBL" id="MPM42093.1"/>
    </source>
</evidence>
<dbReference type="Gene3D" id="3.20.20.210">
    <property type="match status" value="1"/>
</dbReference>
<sequence>MPSAIIDFNPEYLHRFCGADFGLRYHTDPLYREEQDGAVAAALRQRFPEYPSLFPAPEERVEIGWGLQPLDFLNAARGARMAYASDAAIQSIDRSLARLDCPAAIMAEPDIDWDQNPVWRDLLRQIGQLRCRYPGRKVTWVQSMVIPDRSARRGGLSLHSPYTTAFRLLGEDIFLLMYEEPETAEMLFDYIYRQYRRSFERAAALFDCRLDYIHFGDCAATMLSPELFARYNLKFMQRCAAADRVAIHWHSCGPSTHLLPLAAEIPNLRRAELGAHTDLKLARRLLPQAEILAYYSAGELLNQTPDEVERHFQVMCEALEDRFILCASSVDSATDPASLDRYLALAEKLNRSFRAA</sequence>
<dbReference type="InterPro" id="IPR038071">
    <property type="entry name" value="UROD/MetE-like_sf"/>
</dbReference>